<organism evidence="1">
    <name type="scientific">hydrothermal vent metagenome</name>
    <dbReference type="NCBI Taxonomy" id="652676"/>
    <lineage>
        <taxon>unclassified sequences</taxon>
        <taxon>metagenomes</taxon>
        <taxon>ecological metagenomes</taxon>
    </lineage>
</organism>
<sequence>MKKVLNAVILLAVLTLSGCSITKMAKLASDQQINVNPNPLELHGDSVKFDMSATLPVKMLVKEKEYILNVVYQYGDQELALESIVFKAADYPQSNESQPTASESFSFAYTDAMKSGSVVVKGVARDPRKDKEVAAEPMTLAPGVITTSQLVKPVYYAAYAGHGYNNQEELIPTNIDFFFDQGRSNLKYSERRSKRGKEFEAFIAEKNVTRTVTITGTHSPEGTERINSKLSEDRAAVIEKYYRKQMDKYDYEGMADSIKFIIKPIVDDWNGFKAALASYEGISDDSKSEMLNIVNGPGAFEDKEKALRKVNGYKKVFKDVYPGLRTAKTEILNVKDKKTDAEIAVLAKGIVDGSASADTLSIEELMYAASLTPDLSEKEAIYKAAI</sequence>
<dbReference type="PROSITE" id="PS51257">
    <property type="entry name" value="PROKAR_LIPOPROTEIN"/>
    <property type="match status" value="1"/>
</dbReference>
<evidence type="ECO:0000313" key="1">
    <source>
        <dbReference type="EMBL" id="VAW28869.1"/>
    </source>
</evidence>
<reference evidence="1" key="1">
    <citation type="submission" date="2018-06" db="EMBL/GenBank/DDBJ databases">
        <authorList>
            <person name="Zhirakovskaya E."/>
        </authorList>
    </citation>
    <scope>NUCLEOTIDE SEQUENCE</scope>
</reference>
<accession>A0A3B0UW89</accession>
<proteinExistence type="predicted"/>
<dbReference type="EMBL" id="UOES01000473">
    <property type="protein sequence ID" value="VAW28869.1"/>
    <property type="molecule type" value="Genomic_DNA"/>
</dbReference>
<protein>
    <submittedName>
        <fullName evidence="1">Immunoreactive 53 kDa antigen PG123</fullName>
    </submittedName>
</protein>
<name>A0A3B0UW89_9ZZZZ</name>
<dbReference type="AlphaFoldDB" id="A0A3B0UW89"/>
<gene>
    <name evidence="1" type="ORF">MNBD_BACTEROID06-202</name>
</gene>
<dbReference type="InterPro" id="IPR036737">
    <property type="entry name" value="OmpA-like_sf"/>
</dbReference>
<dbReference type="Gene3D" id="3.30.1330.60">
    <property type="entry name" value="OmpA-like domain"/>
    <property type="match status" value="1"/>
</dbReference>
<feature type="non-terminal residue" evidence="1">
    <location>
        <position position="386"/>
    </location>
</feature>